<organism evidence="3 4">
    <name type="scientific">Didymodactylos carnosus</name>
    <dbReference type="NCBI Taxonomy" id="1234261"/>
    <lineage>
        <taxon>Eukaryota</taxon>
        <taxon>Metazoa</taxon>
        <taxon>Spiralia</taxon>
        <taxon>Gnathifera</taxon>
        <taxon>Rotifera</taxon>
        <taxon>Eurotatoria</taxon>
        <taxon>Bdelloidea</taxon>
        <taxon>Philodinida</taxon>
        <taxon>Philodinidae</taxon>
        <taxon>Didymodactylos</taxon>
    </lineage>
</organism>
<dbReference type="AlphaFoldDB" id="A0A8S2VSJ8"/>
<accession>A0A8S2VSJ8</accession>
<reference evidence="3" key="1">
    <citation type="submission" date="2021-02" db="EMBL/GenBank/DDBJ databases">
        <authorList>
            <person name="Nowell W R."/>
        </authorList>
    </citation>
    <scope>NUCLEOTIDE SEQUENCE</scope>
</reference>
<evidence type="ECO:0000313" key="3">
    <source>
        <dbReference type="EMBL" id="CAF4399812.1"/>
    </source>
</evidence>
<dbReference type="Proteomes" id="UP000682733">
    <property type="component" value="Unassembled WGS sequence"/>
</dbReference>
<feature type="region of interest" description="Disordered" evidence="1">
    <location>
        <begin position="1"/>
        <end position="56"/>
    </location>
</feature>
<proteinExistence type="predicted"/>
<feature type="non-terminal residue" evidence="3">
    <location>
        <position position="1"/>
    </location>
</feature>
<evidence type="ECO:0000313" key="4">
    <source>
        <dbReference type="Proteomes" id="UP000682733"/>
    </source>
</evidence>
<feature type="compositionally biased region" description="Basic and acidic residues" evidence="1">
    <location>
        <begin position="15"/>
        <end position="26"/>
    </location>
</feature>
<sequence length="56" mass="6547">CVNLTQHLRTGKQQRRIERSSMRAMEETTLDDGNDTNRITPPDRGWALPKERKCHV</sequence>
<evidence type="ECO:0000256" key="1">
    <source>
        <dbReference type="SAM" id="MobiDB-lite"/>
    </source>
</evidence>
<dbReference type="EMBL" id="CAJOBA010072577">
    <property type="protein sequence ID" value="CAF4399812.1"/>
    <property type="molecule type" value="Genomic_DNA"/>
</dbReference>
<dbReference type="EMBL" id="CAJNOK010049043">
    <property type="protein sequence ID" value="CAF1594487.1"/>
    <property type="molecule type" value="Genomic_DNA"/>
</dbReference>
<dbReference type="Proteomes" id="UP000677228">
    <property type="component" value="Unassembled WGS sequence"/>
</dbReference>
<protein>
    <submittedName>
        <fullName evidence="3">Uncharacterized protein</fullName>
    </submittedName>
</protein>
<comment type="caution">
    <text evidence="3">The sequence shown here is derived from an EMBL/GenBank/DDBJ whole genome shotgun (WGS) entry which is preliminary data.</text>
</comment>
<name>A0A8S2VSJ8_9BILA</name>
<gene>
    <name evidence="2" type="ORF">OVA965_LOCUS41729</name>
    <name evidence="3" type="ORF">TMI583_LOCUS43449</name>
</gene>
<evidence type="ECO:0000313" key="2">
    <source>
        <dbReference type="EMBL" id="CAF1594487.1"/>
    </source>
</evidence>